<feature type="transmembrane region" description="Helical" evidence="1">
    <location>
        <begin position="41"/>
        <end position="60"/>
    </location>
</feature>
<evidence type="ECO:0000256" key="1">
    <source>
        <dbReference type="SAM" id="Phobius"/>
    </source>
</evidence>
<gene>
    <name evidence="2" type="ORF">SAMN05444165_4937</name>
</gene>
<organism evidence="2 3">
    <name type="scientific">Paraburkholderia phenazinium</name>
    <dbReference type="NCBI Taxonomy" id="60549"/>
    <lineage>
        <taxon>Bacteria</taxon>
        <taxon>Pseudomonadati</taxon>
        <taxon>Pseudomonadota</taxon>
        <taxon>Betaproteobacteria</taxon>
        <taxon>Burkholderiales</taxon>
        <taxon>Burkholderiaceae</taxon>
        <taxon>Paraburkholderia</taxon>
    </lineage>
</organism>
<dbReference type="PROSITE" id="PS51257">
    <property type="entry name" value="PROKAR_LIPOPROTEIN"/>
    <property type="match status" value="1"/>
</dbReference>
<name>A0A1N6KVP7_9BURK</name>
<keyword evidence="1" id="KW-0812">Transmembrane</keyword>
<accession>A0A1N6KVP7</accession>
<reference evidence="2 3" key="1">
    <citation type="submission" date="2016-11" db="EMBL/GenBank/DDBJ databases">
        <authorList>
            <person name="Jaros S."/>
            <person name="Januszkiewicz K."/>
            <person name="Wedrychowicz H."/>
        </authorList>
    </citation>
    <scope>NUCLEOTIDE SEQUENCE [LARGE SCALE GENOMIC DNA]</scope>
    <source>
        <strain evidence="2 3">GAS95</strain>
    </source>
</reference>
<evidence type="ECO:0000313" key="3">
    <source>
        <dbReference type="Proteomes" id="UP000185151"/>
    </source>
</evidence>
<dbReference type="EMBL" id="FSRU01000002">
    <property type="protein sequence ID" value="SIO60618.1"/>
    <property type="molecule type" value="Genomic_DNA"/>
</dbReference>
<proteinExistence type="predicted"/>
<keyword evidence="3" id="KW-1185">Reference proteome</keyword>
<protein>
    <recommendedName>
        <fullName evidence="4">Lipoprotein</fullName>
    </recommendedName>
</protein>
<sequence length="61" mass="6002">MRLSRCGAMSSKAVRQLLLVALLTVVCGLQGCATSLETLGLGVGLGALGVAGGAVCMLACH</sequence>
<dbReference type="Proteomes" id="UP000185151">
    <property type="component" value="Unassembled WGS sequence"/>
</dbReference>
<keyword evidence="1" id="KW-0472">Membrane</keyword>
<evidence type="ECO:0008006" key="4">
    <source>
        <dbReference type="Google" id="ProtNLM"/>
    </source>
</evidence>
<keyword evidence="1" id="KW-1133">Transmembrane helix</keyword>
<evidence type="ECO:0000313" key="2">
    <source>
        <dbReference type="EMBL" id="SIO60618.1"/>
    </source>
</evidence>
<dbReference type="AlphaFoldDB" id="A0A1N6KVP7"/>
<dbReference type="OrthoDB" id="9110658at2"/>